<name>A0AC34RID8_9BILA</name>
<proteinExistence type="predicted"/>
<dbReference type="WBParaSite" id="JU765_v2.g7290.t1">
    <property type="protein sequence ID" value="JU765_v2.g7290.t1"/>
    <property type="gene ID" value="JU765_v2.g7290"/>
</dbReference>
<organism evidence="1 2">
    <name type="scientific">Panagrolaimus sp. JU765</name>
    <dbReference type="NCBI Taxonomy" id="591449"/>
    <lineage>
        <taxon>Eukaryota</taxon>
        <taxon>Metazoa</taxon>
        <taxon>Ecdysozoa</taxon>
        <taxon>Nematoda</taxon>
        <taxon>Chromadorea</taxon>
        <taxon>Rhabditida</taxon>
        <taxon>Tylenchina</taxon>
        <taxon>Panagrolaimomorpha</taxon>
        <taxon>Panagrolaimoidea</taxon>
        <taxon>Panagrolaimidae</taxon>
        <taxon>Panagrolaimus</taxon>
    </lineage>
</organism>
<dbReference type="Proteomes" id="UP000887576">
    <property type="component" value="Unplaced"/>
</dbReference>
<reference evidence="2" key="1">
    <citation type="submission" date="2022-11" db="UniProtKB">
        <authorList>
            <consortium name="WormBaseParasite"/>
        </authorList>
    </citation>
    <scope>IDENTIFICATION</scope>
</reference>
<accession>A0AC34RID8</accession>
<protein>
    <submittedName>
        <fullName evidence="2">Protein phosphatase 1 regulatory subunit 7</fullName>
    </submittedName>
</protein>
<sequence length="321" mass="36896">MVKLTPSLVYVRTKTSVENVTKLNLWGCEVDDIELCAEMPKLQVLSLSVNKVQSLASLQHCKALEELYIRKNKIENIDELKYLRDLPKLRVLWIEENPCTEIASYRNKVIQMLPQITTLDNIGEVDFLTAKTSFSAVNRDAQNDVEDPVQDSEPAPSMSTSIVCNGPTDSTNSDSAESERTELFIPNVFSPLNRTKSLMNASMMGSYIFEEREPKEEIPGWEDFQLEEAELQEPSPRMFQSYYEGVRPPRGYGKQNVWNMPQRGAWTRKRQTNLRSQSMSPARLQRTENMLAAVRVLLDELDQDGLRQVIDEAQRRIKKRF</sequence>
<evidence type="ECO:0000313" key="2">
    <source>
        <dbReference type="WBParaSite" id="JU765_v2.g7290.t1"/>
    </source>
</evidence>
<evidence type="ECO:0000313" key="1">
    <source>
        <dbReference type="Proteomes" id="UP000887576"/>
    </source>
</evidence>